<dbReference type="Proteomes" id="UP000094828">
    <property type="component" value="Unassembled WGS sequence"/>
</dbReference>
<proteinExistence type="predicted"/>
<keyword evidence="2" id="KW-1185">Reference proteome</keyword>
<organism evidence="1 2">
    <name type="scientific">Planctopirus hydrillae</name>
    <dbReference type="NCBI Taxonomy" id="1841610"/>
    <lineage>
        <taxon>Bacteria</taxon>
        <taxon>Pseudomonadati</taxon>
        <taxon>Planctomycetota</taxon>
        <taxon>Planctomycetia</taxon>
        <taxon>Planctomycetales</taxon>
        <taxon>Planctomycetaceae</taxon>
        <taxon>Planctopirus</taxon>
    </lineage>
</organism>
<dbReference type="EMBL" id="LYDR01000143">
    <property type="protein sequence ID" value="ODA29165.1"/>
    <property type="molecule type" value="Genomic_DNA"/>
</dbReference>
<dbReference type="OrthoDB" id="280020at2"/>
<dbReference type="RefSeq" id="WP_068850226.1">
    <property type="nucleotide sequence ID" value="NZ_LYDR01000143.1"/>
</dbReference>
<evidence type="ECO:0000313" key="2">
    <source>
        <dbReference type="Proteomes" id="UP000094828"/>
    </source>
</evidence>
<reference evidence="1 2" key="1">
    <citation type="submission" date="2016-05" db="EMBL/GenBank/DDBJ databases">
        <title>Genomic and physiological characterization of Planctopirus sp. isolated from fresh water lake.</title>
        <authorList>
            <person name="Subhash Y."/>
            <person name="Ramana C."/>
        </authorList>
    </citation>
    <scope>NUCLEOTIDE SEQUENCE [LARGE SCALE GENOMIC DNA]</scope>
    <source>
        <strain evidence="1 2">JC280</strain>
    </source>
</reference>
<evidence type="ECO:0000313" key="1">
    <source>
        <dbReference type="EMBL" id="ODA29165.1"/>
    </source>
</evidence>
<name>A0A1C3E7D6_9PLAN</name>
<comment type="caution">
    <text evidence="1">The sequence shown here is derived from an EMBL/GenBank/DDBJ whole genome shotgun (WGS) entry which is preliminary data.</text>
</comment>
<gene>
    <name evidence="1" type="ORF">A6X21_09535</name>
</gene>
<accession>A0A1C3E7D6</accession>
<dbReference type="AlphaFoldDB" id="A0A1C3E7D6"/>
<protein>
    <submittedName>
        <fullName evidence="1">Uncharacterized protein</fullName>
    </submittedName>
</protein>
<sequence length="83" mass="9453">MDRLTTDLLVQPDGSVTTLYTEVIDLAALGLLQIERASDVEPDSTGHWWAQLREGPKLGPFDRRSQALQAEVDWLLEHRLLKR</sequence>